<evidence type="ECO:0000256" key="9">
    <source>
        <dbReference type="ARBA" id="ARBA00023002"/>
    </source>
</evidence>
<dbReference type="InterPro" id="IPR025700">
    <property type="entry name" value="Lys/Orn_oxygenase"/>
</dbReference>
<evidence type="ECO:0000256" key="3">
    <source>
        <dbReference type="ARBA" id="ARBA00007588"/>
    </source>
</evidence>
<comment type="similarity">
    <text evidence="3">Belongs to the lysine N(6)-hydroxylase/L-ornithine N(5)-oxygenase family.</text>
</comment>
<evidence type="ECO:0000256" key="11">
    <source>
        <dbReference type="ARBA" id="ARBA00049248"/>
    </source>
</evidence>
<evidence type="ECO:0000256" key="1">
    <source>
        <dbReference type="ARBA" id="ARBA00001974"/>
    </source>
</evidence>
<protein>
    <recommendedName>
        <fullName evidence="5">L-ornithine N(5)-monooxygenase [NAD(P)H]</fullName>
        <ecNumber evidence="5">1.14.13.196</ecNumber>
    </recommendedName>
</protein>
<dbReference type="SUPFAM" id="SSF51905">
    <property type="entry name" value="FAD/NAD(P)-binding domain"/>
    <property type="match status" value="2"/>
</dbReference>
<dbReference type="EMBL" id="JAAAUY010000001">
    <property type="protein sequence ID" value="KAF9338428.1"/>
    <property type="molecule type" value="Genomic_DNA"/>
</dbReference>
<dbReference type="AlphaFoldDB" id="A0A9P5SYH7"/>
<name>A0A9P5SYH7_9FUNG</name>
<evidence type="ECO:0000256" key="10">
    <source>
        <dbReference type="ARBA" id="ARBA00047598"/>
    </source>
</evidence>
<comment type="catalytic activity">
    <reaction evidence="10">
        <text>L-ornithine + NADPH + O2 = N(5)-hydroxy-L-ornithine + NADP(+) + H2O</text>
        <dbReference type="Rhea" id="RHEA:41508"/>
        <dbReference type="ChEBI" id="CHEBI:15377"/>
        <dbReference type="ChEBI" id="CHEBI:15379"/>
        <dbReference type="ChEBI" id="CHEBI:46911"/>
        <dbReference type="ChEBI" id="CHEBI:57783"/>
        <dbReference type="ChEBI" id="CHEBI:58349"/>
        <dbReference type="ChEBI" id="CHEBI:78275"/>
        <dbReference type="EC" id="1.14.13.196"/>
    </reaction>
</comment>
<evidence type="ECO:0000313" key="12">
    <source>
        <dbReference type="EMBL" id="KAF9338428.1"/>
    </source>
</evidence>
<dbReference type="GO" id="GO:0016491">
    <property type="term" value="F:oxidoreductase activity"/>
    <property type="evidence" value="ECO:0007669"/>
    <property type="project" value="UniProtKB-KW"/>
</dbReference>
<organism evidence="12 13">
    <name type="scientific">Podila minutissima</name>
    <dbReference type="NCBI Taxonomy" id="64525"/>
    <lineage>
        <taxon>Eukaryota</taxon>
        <taxon>Fungi</taxon>
        <taxon>Fungi incertae sedis</taxon>
        <taxon>Mucoromycota</taxon>
        <taxon>Mortierellomycotina</taxon>
        <taxon>Mortierellomycetes</taxon>
        <taxon>Mortierellales</taxon>
        <taxon>Mortierellaceae</taxon>
        <taxon>Podila</taxon>
    </lineage>
</organism>
<evidence type="ECO:0000256" key="7">
    <source>
        <dbReference type="ARBA" id="ARBA00022827"/>
    </source>
</evidence>
<proteinExistence type="inferred from homology"/>
<evidence type="ECO:0000313" key="13">
    <source>
        <dbReference type="Proteomes" id="UP000696485"/>
    </source>
</evidence>
<sequence length="514" mass="59323">MGPRPLSVSLEQGTYVLLVLTNLTFSGICAAIRLETQLNLASYEIFDLEPELGGTWWSNTYPGVACDIKSHNYAFSFEPNYDWSCVYAGGAEILEYLRRVARKYGVDSKIQFRHRVARLEWRADLQKWRIGIEKLETGETFERDYDLVFAGMGPLRVPNIPEEFDAFEGPKWHTAQWNHEFDLTGKRIAVVGSGASAIQVVPSIVDKVKTLEFYQRSATYIIPRRNGRYNAVWRFFFRHVPFFHWIYYTFLYYSTEFTIQAFSTKWRHIFTRLFAVWGAWLVRRVNIKDRQLRTKLTPHYQLGCRRIVVSSDFYPALQRSHVNVHTTGIQSVKGNTITLKDGTTQKVDAMVLATGFRIMDILPEGSVFGKDGCDVVKVWGMDPKTYYGVTSAETPNMFFLLGPNTGLGHNSVLFMVESQVDFAIKTISFMMQNELSSVQATGKACQDFVDLVGDKMKEMVWSSNCHSWYKNEQGRVTALWHWDCSSYARKLRKFRPEHFLGVRRTKNGFDSMYV</sequence>
<comment type="similarity">
    <text evidence="4">Belongs to the FAD-binding monooxygenase family.</text>
</comment>
<dbReference type="EC" id="1.14.13.196" evidence="5"/>
<keyword evidence="13" id="KW-1185">Reference proteome</keyword>
<comment type="cofactor">
    <cofactor evidence="1">
        <name>FAD</name>
        <dbReference type="ChEBI" id="CHEBI:57692"/>
    </cofactor>
</comment>
<evidence type="ECO:0000256" key="2">
    <source>
        <dbReference type="ARBA" id="ARBA00004924"/>
    </source>
</evidence>
<evidence type="ECO:0000256" key="6">
    <source>
        <dbReference type="ARBA" id="ARBA00022630"/>
    </source>
</evidence>
<evidence type="ECO:0000256" key="4">
    <source>
        <dbReference type="ARBA" id="ARBA00010139"/>
    </source>
</evidence>
<reference evidence="12" key="1">
    <citation type="journal article" date="2020" name="Fungal Divers.">
        <title>Resolving the Mortierellaceae phylogeny through synthesis of multi-gene phylogenetics and phylogenomics.</title>
        <authorList>
            <person name="Vandepol N."/>
            <person name="Liber J."/>
            <person name="Desiro A."/>
            <person name="Na H."/>
            <person name="Kennedy M."/>
            <person name="Barry K."/>
            <person name="Grigoriev I.V."/>
            <person name="Miller A.N."/>
            <person name="O'Donnell K."/>
            <person name="Stajich J.E."/>
            <person name="Bonito G."/>
        </authorList>
    </citation>
    <scope>NUCLEOTIDE SEQUENCE</scope>
    <source>
        <strain evidence="12">NVP1</strain>
    </source>
</reference>
<keyword evidence="7" id="KW-0274">FAD</keyword>
<dbReference type="Pfam" id="PF13434">
    <property type="entry name" value="Lys_Orn_oxgnase"/>
    <property type="match status" value="1"/>
</dbReference>
<comment type="pathway">
    <text evidence="2">Siderophore biosynthesis.</text>
</comment>
<dbReference type="InterPro" id="IPR036188">
    <property type="entry name" value="FAD/NAD-bd_sf"/>
</dbReference>
<comment type="catalytic activity">
    <reaction evidence="11">
        <text>L-ornithine + NADH + O2 = N(5)-hydroxy-L-ornithine + NAD(+) + H2O</text>
        <dbReference type="Rhea" id="RHEA:41512"/>
        <dbReference type="ChEBI" id="CHEBI:15377"/>
        <dbReference type="ChEBI" id="CHEBI:15379"/>
        <dbReference type="ChEBI" id="CHEBI:46911"/>
        <dbReference type="ChEBI" id="CHEBI:57540"/>
        <dbReference type="ChEBI" id="CHEBI:57945"/>
        <dbReference type="ChEBI" id="CHEBI:78275"/>
        <dbReference type="EC" id="1.14.13.196"/>
    </reaction>
</comment>
<dbReference type="Gene3D" id="3.50.50.60">
    <property type="entry name" value="FAD/NAD(P)-binding domain"/>
    <property type="match status" value="3"/>
</dbReference>
<accession>A0A9P5SYH7</accession>
<keyword evidence="9" id="KW-0560">Oxidoreductase</keyword>
<dbReference type="InterPro" id="IPR051209">
    <property type="entry name" value="FAD-bind_Monooxygenase_sf"/>
</dbReference>
<dbReference type="PANTHER" id="PTHR42877">
    <property type="entry name" value="L-ORNITHINE N(5)-MONOOXYGENASE-RELATED"/>
    <property type="match status" value="1"/>
</dbReference>
<keyword evidence="6" id="KW-0285">Flavoprotein</keyword>
<keyword evidence="8" id="KW-0521">NADP</keyword>
<evidence type="ECO:0000256" key="8">
    <source>
        <dbReference type="ARBA" id="ARBA00022857"/>
    </source>
</evidence>
<comment type="caution">
    <text evidence="12">The sequence shown here is derived from an EMBL/GenBank/DDBJ whole genome shotgun (WGS) entry which is preliminary data.</text>
</comment>
<evidence type="ECO:0000256" key="5">
    <source>
        <dbReference type="ARBA" id="ARBA00012881"/>
    </source>
</evidence>
<dbReference type="Proteomes" id="UP000696485">
    <property type="component" value="Unassembled WGS sequence"/>
</dbReference>
<dbReference type="PANTHER" id="PTHR42877:SF4">
    <property type="entry name" value="FAD_NAD(P)-BINDING DOMAIN-CONTAINING PROTEIN-RELATED"/>
    <property type="match status" value="1"/>
</dbReference>
<gene>
    <name evidence="12" type="ORF">BG006_000027</name>
</gene>